<feature type="compositionally biased region" description="Basic and acidic residues" evidence="21">
    <location>
        <begin position="206"/>
        <end position="223"/>
    </location>
</feature>
<organism evidence="25 26">
    <name type="scientific">Mus caroli</name>
    <name type="common">Ryukyu mouse</name>
    <name type="synonym">Ricefield mouse</name>
    <dbReference type="NCBI Taxonomy" id="10089"/>
    <lineage>
        <taxon>Eukaryota</taxon>
        <taxon>Metazoa</taxon>
        <taxon>Chordata</taxon>
        <taxon>Craniata</taxon>
        <taxon>Vertebrata</taxon>
        <taxon>Euteleostomi</taxon>
        <taxon>Mammalia</taxon>
        <taxon>Eutheria</taxon>
        <taxon>Euarchontoglires</taxon>
        <taxon>Glires</taxon>
        <taxon>Rodentia</taxon>
        <taxon>Myomorpha</taxon>
        <taxon>Muroidea</taxon>
        <taxon>Muridae</taxon>
        <taxon>Murinae</taxon>
        <taxon>Mus</taxon>
        <taxon>Mus</taxon>
    </lineage>
</organism>
<dbReference type="CTD" id="163859"/>
<evidence type="ECO:0000256" key="10">
    <source>
        <dbReference type="ARBA" id="ARBA00022884"/>
    </source>
</evidence>
<keyword evidence="8" id="KW-0235">DNA replication</keyword>
<dbReference type="GO" id="GO:0005737">
    <property type="term" value="C:cytoplasm"/>
    <property type="evidence" value="ECO:0007669"/>
    <property type="project" value="UniProtKB-SubCell"/>
</dbReference>
<dbReference type="InterPro" id="IPR051421">
    <property type="entry name" value="RNA_Proc_DNA_Dmg_Regulator"/>
</dbReference>
<dbReference type="Pfam" id="PF22781">
    <property type="entry name" value="Sde2_N_Ubi_vert"/>
    <property type="match status" value="1"/>
</dbReference>
<keyword evidence="13" id="KW-0508">mRNA splicing</keyword>
<evidence type="ECO:0000256" key="7">
    <source>
        <dbReference type="ARBA" id="ARBA00022664"/>
    </source>
</evidence>
<dbReference type="RefSeq" id="XP_021018248.1">
    <property type="nucleotide sequence ID" value="XM_021162589.2"/>
</dbReference>
<dbReference type="Pfam" id="PF13297">
    <property type="entry name" value="SDE2_2C"/>
    <property type="match status" value="1"/>
</dbReference>
<comment type="similarity">
    <text evidence="3">Belongs to the SDE2 family.</text>
</comment>
<dbReference type="AlphaFoldDB" id="A0A6P5PPL7"/>
<feature type="compositionally biased region" description="Basic and acidic residues" evidence="21">
    <location>
        <begin position="323"/>
        <end position="355"/>
    </location>
</feature>
<evidence type="ECO:0000256" key="1">
    <source>
        <dbReference type="ARBA" id="ARBA00004123"/>
    </source>
</evidence>
<dbReference type="GO" id="GO:0003723">
    <property type="term" value="F:RNA binding"/>
    <property type="evidence" value="ECO:0007669"/>
    <property type="project" value="UniProtKB-KW"/>
</dbReference>
<dbReference type="GO" id="GO:0005634">
    <property type="term" value="C:nucleus"/>
    <property type="evidence" value="ECO:0007669"/>
    <property type="project" value="UniProtKB-SubCell"/>
</dbReference>
<keyword evidence="7" id="KW-0507">mRNA processing</keyword>
<dbReference type="GO" id="GO:0006397">
    <property type="term" value="P:mRNA processing"/>
    <property type="evidence" value="ECO:0007669"/>
    <property type="project" value="UniProtKB-KW"/>
</dbReference>
<keyword evidence="5" id="KW-0690">Ribosome biogenesis</keyword>
<feature type="domain" description="SDE2/SF3A3 SAP" evidence="22">
    <location>
        <begin position="383"/>
        <end position="452"/>
    </location>
</feature>
<keyword evidence="10" id="KW-0694">RNA-binding</keyword>
<comment type="function">
    <text evidence="17">Plays a role in ribosome biogenesis by enabling SNORD3- and SNORD118-dependent cleavage of the 47S rRNA precursor. Binds ncRNA (non-coding RNA) including the snoRNAs SNORD3 and SNORD118.</text>
</comment>
<dbReference type="InterPro" id="IPR053821">
    <property type="entry name" value="Sde2_Ubi"/>
</dbReference>
<evidence type="ECO:0000256" key="9">
    <source>
        <dbReference type="ARBA" id="ARBA00022776"/>
    </source>
</evidence>
<gene>
    <name evidence="26" type="primary">Sde2</name>
</gene>
<proteinExistence type="inferred from homology"/>
<evidence type="ECO:0000313" key="25">
    <source>
        <dbReference type="Proteomes" id="UP000515126"/>
    </source>
</evidence>
<reference evidence="26" key="1">
    <citation type="submission" date="2025-08" db="UniProtKB">
        <authorList>
            <consortium name="RefSeq"/>
        </authorList>
    </citation>
    <scope>IDENTIFICATION</scope>
</reference>
<keyword evidence="6" id="KW-0132">Cell division</keyword>
<protein>
    <recommendedName>
        <fullName evidence="16">Replication stress response regulator SDE2</fullName>
    </recommendedName>
</protein>
<feature type="compositionally biased region" description="Low complexity" evidence="21">
    <location>
        <begin position="285"/>
        <end position="295"/>
    </location>
</feature>
<feature type="domain" description="SDE2-like" evidence="24">
    <location>
        <begin position="94"/>
        <end position="189"/>
    </location>
</feature>
<evidence type="ECO:0000256" key="2">
    <source>
        <dbReference type="ARBA" id="ARBA00004496"/>
    </source>
</evidence>
<evidence type="ECO:0000259" key="23">
    <source>
        <dbReference type="Pfam" id="PF22781"/>
    </source>
</evidence>
<evidence type="ECO:0000256" key="4">
    <source>
        <dbReference type="ARBA" id="ARBA00022490"/>
    </source>
</evidence>
<evidence type="ECO:0000256" key="16">
    <source>
        <dbReference type="ARBA" id="ARBA00034556"/>
    </source>
</evidence>
<keyword evidence="15" id="KW-0131">Cell cycle</keyword>
<evidence type="ECO:0000313" key="26">
    <source>
        <dbReference type="RefSeq" id="XP_021018248.1"/>
    </source>
</evidence>
<dbReference type="PANTHER" id="PTHR12786">
    <property type="entry name" value="SPLICING FACTOR SF3A-RELATED"/>
    <property type="match status" value="1"/>
</dbReference>
<accession>A0A6P5PPL7</accession>
<feature type="region of interest" description="Disordered" evidence="21">
    <location>
        <begin position="193"/>
        <end position="223"/>
    </location>
</feature>
<evidence type="ECO:0000259" key="24">
    <source>
        <dbReference type="Pfam" id="PF22782"/>
    </source>
</evidence>
<keyword evidence="4" id="KW-0963">Cytoplasm</keyword>
<keyword evidence="14" id="KW-0539">Nucleus</keyword>
<evidence type="ECO:0000259" key="22">
    <source>
        <dbReference type="Pfam" id="PF13297"/>
    </source>
</evidence>
<keyword evidence="25" id="KW-1185">Reference proteome</keyword>
<comment type="function">
    <text evidence="18">Inhibits translesion DNA synthesis by preventing monoubiquitination of PCNA, this is necessary to counteract damage due to ultraviolet light-induced replication stress. SDE2 is cleaved following PCNA binding, and its complete degradation is necessary to allow S-phase progression following DNA damage.</text>
</comment>
<dbReference type="InterPro" id="IPR053822">
    <property type="entry name" value="SDE2-like_dom"/>
</dbReference>
<dbReference type="InterPro" id="IPR025086">
    <property type="entry name" value="SDE2/SF3A3_SAP"/>
</dbReference>
<evidence type="ECO:0000256" key="13">
    <source>
        <dbReference type="ARBA" id="ARBA00023187"/>
    </source>
</evidence>
<evidence type="ECO:0000256" key="12">
    <source>
        <dbReference type="ARBA" id="ARBA00023125"/>
    </source>
</evidence>
<sequence>MAVSPSACRSPEVPSPDEMAEAAVVAWVRGPGTVWKALPSVSVGCSVRDVIYRHCQEQEVPVECFFVKCNGVLVDAGDEVQHGAVYSLEPRLRGGKGGFGSMLRALGAQIEKTTNREACRDLSGRRLRDVNHEKAMAEWVKQQAEREAEKEQRRLERLQRKLAEPAHCFTSPDYQRQCHEMAERLEDSVLKGMQAASSKMVSAEITETRKRPNKSKTDQETSAKKRKCFWLGMDGLEAAEGFSTGSSEDSSEDDSEDAPGTLEQSCRARENGSDAVEVAADRPGSSQSSASGTHSESPEKLQHLMTEPGQGILENAGTEPGETSDKEYNERKTDTEETPARKETESPEPTEKDQKTGMSGGDRAAVALSGEDRKSVPAAKNNSGDTALGLEAVDLSAFSSAAELESLGLERLKCELMALGLKCGGTLQERAARLFSVRGLAKELIDPALFAKPSKGKKK</sequence>
<feature type="coiled-coil region" evidence="20">
    <location>
        <begin position="127"/>
        <end position="161"/>
    </location>
</feature>
<evidence type="ECO:0000256" key="6">
    <source>
        <dbReference type="ARBA" id="ARBA00022618"/>
    </source>
</evidence>
<comment type="subcellular location">
    <subcellularLocation>
        <location evidence="2">Cytoplasm</location>
    </subcellularLocation>
    <subcellularLocation>
        <location evidence="1">Nucleus</location>
    </subcellularLocation>
</comment>
<evidence type="ECO:0000256" key="8">
    <source>
        <dbReference type="ARBA" id="ARBA00022705"/>
    </source>
</evidence>
<dbReference type="GeneID" id="110294381"/>
<evidence type="ECO:0000256" key="20">
    <source>
        <dbReference type="SAM" id="Coils"/>
    </source>
</evidence>
<keyword evidence="9" id="KW-0498">Mitosis</keyword>
<evidence type="ECO:0000256" key="14">
    <source>
        <dbReference type="ARBA" id="ARBA00023242"/>
    </source>
</evidence>
<feature type="domain" description="Splicing regulator SDE2 ubiquitin" evidence="23">
    <location>
        <begin position="19"/>
        <end position="92"/>
    </location>
</feature>
<dbReference type="KEGG" id="mcal:110294381"/>
<evidence type="ECO:0000256" key="18">
    <source>
        <dbReference type="ARBA" id="ARBA00045767"/>
    </source>
</evidence>
<evidence type="ECO:0000256" key="21">
    <source>
        <dbReference type="SAM" id="MobiDB-lite"/>
    </source>
</evidence>
<dbReference type="Proteomes" id="UP000515126">
    <property type="component" value="Chromosome 1"/>
</dbReference>
<evidence type="ECO:0000256" key="17">
    <source>
        <dbReference type="ARBA" id="ARBA00045469"/>
    </source>
</evidence>
<dbReference type="PANTHER" id="PTHR12786:SF1">
    <property type="entry name" value="SPLICING REGULATOR SDE2"/>
    <property type="match status" value="1"/>
</dbReference>
<keyword evidence="11 20" id="KW-0175">Coiled coil</keyword>
<keyword evidence="12" id="KW-0238">DNA-binding</keyword>
<name>A0A6P5PPL7_MUSCR</name>
<dbReference type="GO" id="GO:0051301">
    <property type="term" value="P:cell division"/>
    <property type="evidence" value="ECO:0007669"/>
    <property type="project" value="UniProtKB-KW"/>
</dbReference>
<comment type="function">
    <text evidence="19">Plays a role in pre-mRNA splicing by facilitating excision of relatively short introns featuring weak 3'-splice sites (ss) and high GC content. May recruit CACTIN to the spliceosome.</text>
</comment>
<dbReference type="GO" id="GO:0042254">
    <property type="term" value="P:ribosome biogenesis"/>
    <property type="evidence" value="ECO:0007669"/>
    <property type="project" value="UniProtKB-KW"/>
</dbReference>
<evidence type="ECO:0000256" key="19">
    <source>
        <dbReference type="ARBA" id="ARBA00045882"/>
    </source>
</evidence>
<evidence type="ECO:0000256" key="11">
    <source>
        <dbReference type="ARBA" id="ARBA00023054"/>
    </source>
</evidence>
<feature type="region of interest" description="Disordered" evidence="21">
    <location>
        <begin position="239"/>
        <end position="386"/>
    </location>
</feature>
<evidence type="ECO:0000256" key="3">
    <source>
        <dbReference type="ARBA" id="ARBA00008726"/>
    </source>
</evidence>
<dbReference type="GO" id="GO:0008380">
    <property type="term" value="P:RNA splicing"/>
    <property type="evidence" value="ECO:0007669"/>
    <property type="project" value="UniProtKB-KW"/>
</dbReference>
<dbReference type="Pfam" id="PF22782">
    <property type="entry name" value="SDE2"/>
    <property type="match status" value="1"/>
</dbReference>
<evidence type="ECO:0000256" key="5">
    <source>
        <dbReference type="ARBA" id="ARBA00022517"/>
    </source>
</evidence>
<dbReference type="GO" id="GO:0003677">
    <property type="term" value="F:DNA binding"/>
    <property type="evidence" value="ECO:0007669"/>
    <property type="project" value="UniProtKB-KW"/>
</dbReference>
<dbReference type="GO" id="GO:0006260">
    <property type="term" value="P:DNA replication"/>
    <property type="evidence" value="ECO:0007669"/>
    <property type="project" value="UniProtKB-KW"/>
</dbReference>
<evidence type="ECO:0000256" key="15">
    <source>
        <dbReference type="ARBA" id="ARBA00023306"/>
    </source>
</evidence>